<evidence type="ECO:0000313" key="3">
    <source>
        <dbReference type="WBParaSite" id="jg25104"/>
    </source>
</evidence>
<sequence>MIVMKHFSIQATAREHHHPAAASEGSTLAVDGPSNYCYPAAYSSTSQQPRALEEQDIASEFTRHTPQANTLPTDMGVE</sequence>
<reference evidence="3" key="1">
    <citation type="submission" date="2022-11" db="UniProtKB">
        <authorList>
            <consortium name="WormBaseParasite"/>
        </authorList>
    </citation>
    <scope>IDENTIFICATION</scope>
</reference>
<accession>A0A915E172</accession>
<evidence type="ECO:0000313" key="2">
    <source>
        <dbReference type="Proteomes" id="UP000887574"/>
    </source>
</evidence>
<dbReference type="WBParaSite" id="jg25104">
    <property type="protein sequence ID" value="jg25104"/>
    <property type="gene ID" value="jg25104"/>
</dbReference>
<dbReference type="AlphaFoldDB" id="A0A915E172"/>
<name>A0A915E172_9BILA</name>
<dbReference type="Proteomes" id="UP000887574">
    <property type="component" value="Unplaced"/>
</dbReference>
<proteinExistence type="predicted"/>
<keyword evidence="2" id="KW-1185">Reference proteome</keyword>
<feature type="region of interest" description="Disordered" evidence="1">
    <location>
        <begin position="41"/>
        <end position="78"/>
    </location>
</feature>
<protein>
    <submittedName>
        <fullName evidence="3">Uncharacterized protein</fullName>
    </submittedName>
</protein>
<organism evidence="2 3">
    <name type="scientific">Ditylenchus dipsaci</name>
    <dbReference type="NCBI Taxonomy" id="166011"/>
    <lineage>
        <taxon>Eukaryota</taxon>
        <taxon>Metazoa</taxon>
        <taxon>Ecdysozoa</taxon>
        <taxon>Nematoda</taxon>
        <taxon>Chromadorea</taxon>
        <taxon>Rhabditida</taxon>
        <taxon>Tylenchina</taxon>
        <taxon>Tylenchomorpha</taxon>
        <taxon>Sphaerularioidea</taxon>
        <taxon>Anguinidae</taxon>
        <taxon>Anguininae</taxon>
        <taxon>Ditylenchus</taxon>
    </lineage>
</organism>
<evidence type="ECO:0000256" key="1">
    <source>
        <dbReference type="SAM" id="MobiDB-lite"/>
    </source>
</evidence>